<evidence type="ECO:0000256" key="4">
    <source>
        <dbReference type="ARBA" id="ARBA00023136"/>
    </source>
</evidence>
<dbReference type="PANTHER" id="PTHR39344:SF1">
    <property type="entry name" value="UPF0182 PROTEIN SLL1060"/>
    <property type="match status" value="1"/>
</dbReference>
<gene>
    <name evidence="7" type="ORF">HD599_000806</name>
</gene>
<keyword evidence="1 5" id="KW-1003">Cell membrane</keyword>
<feature type="transmembrane region" description="Helical" evidence="5">
    <location>
        <begin position="281"/>
        <end position="301"/>
    </location>
</feature>
<dbReference type="HAMAP" id="MF_01600">
    <property type="entry name" value="UPF0182"/>
    <property type="match status" value="1"/>
</dbReference>
<dbReference type="GO" id="GO:0005886">
    <property type="term" value="C:plasma membrane"/>
    <property type="evidence" value="ECO:0007669"/>
    <property type="project" value="UniProtKB-SubCell"/>
</dbReference>
<feature type="transmembrane region" description="Helical" evidence="5">
    <location>
        <begin position="207"/>
        <end position="224"/>
    </location>
</feature>
<keyword evidence="4 5" id="KW-0472">Membrane</keyword>
<feature type="compositionally biased region" description="Low complexity" evidence="6">
    <location>
        <begin position="887"/>
        <end position="897"/>
    </location>
</feature>
<evidence type="ECO:0000256" key="2">
    <source>
        <dbReference type="ARBA" id="ARBA00022692"/>
    </source>
</evidence>
<comment type="caution">
    <text evidence="7">The sequence shown here is derived from an EMBL/GenBank/DDBJ whole genome shotgun (WGS) entry which is preliminary data.</text>
</comment>
<dbReference type="GO" id="GO:0005576">
    <property type="term" value="C:extracellular region"/>
    <property type="evidence" value="ECO:0007669"/>
    <property type="project" value="TreeGrafter"/>
</dbReference>
<dbReference type="EMBL" id="JACHMJ010000001">
    <property type="protein sequence ID" value="MBB5842483.1"/>
    <property type="molecule type" value="Genomic_DNA"/>
</dbReference>
<keyword evidence="8" id="KW-1185">Reference proteome</keyword>
<comment type="similarity">
    <text evidence="5">Belongs to the UPF0182 family.</text>
</comment>
<dbReference type="Proteomes" id="UP000536685">
    <property type="component" value="Unassembled WGS sequence"/>
</dbReference>
<evidence type="ECO:0000313" key="7">
    <source>
        <dbReference type="EMBL" id="MBB5842483.1"/>
    </source>
</evidence>
<keyword evidence="3 5" id="KW-1133">Transmembrane helix</keyword>
<dbReference type="Pfam" id="PF03699">
    <property type="entry name" value="UPF0182"/>
    <property type="match status" value="1"/>
</dbReference>
<feature type="region of interest" description="Disordered" evidence="6">
    <location>
        <begin position="881"/>
        <end position="921"/>
    </location>
</feature>
<evidence type="ECO:0000256" key="6">
    <source>
        <dbReference type="SAM" id="MobiDB-lite"/>
    </source>
</evidence>
<comment type="subcellular location">
    <subcellularLocation>
        <location evidence="5">Cell membrane</location>
        <topology evidence="5">Multi-pass membrane protein</topology>
    </subcellularLocation>
</comment>
<evidence type="ECO:0000256" key="1">
    <source>
        <dbReference type="ARBA" id="ARBA00022475"/>
    </source>
</evidence>
<dbReference type="InterPro" id="IPR005372">
    <property type="entry name" value="UPF0182"/>
</dbReference>
<feature type="transmembrane region" description="Helical" evidence="5">
    <location>
        <begin position="12"/>
        <end position="36"/>
    </location>
</feature>
<dbReference type="AlphaFoldDB" id="A0A841ALH5"/>
<reference evidence="7 8" key="1">
    <citation type="submission" date="2020-08" db="EMBL/GenBank/DDBJ databases">
        <title>Sequencing the genomes of 1000 actinobacteria strains.</title>
        <authorList>
            <person name="Klenk H.-P."/>
        </authorList>
    </citation>
    <scope>NUCLEOTIDE SEQUENCE [LARGE SCALE GENOMIC DNA]</scope>
    <source>
        <strain evidence="7 8">DSM 105784</strain>
    </source>
</reference>
<evidence type="ECO:0000256" key="5">
    <source>
        <dbReference type="HAMAP-Rule" id="MF_01600"/>
    </source>
</evidence>
<feature type="compositionally biased region" description="Acidic residues" evidence="6">
    <location>
        <begin position="898"/>
        <end position="912"/>
    </location>
</feature>
<feature type="transmembrane region" description="Helical" evidence="5">
    <location>
        <begin position="165"/>
        <end position="187"/>
    </location>
</feature>
<dbReference type="PANTHER" id="PTHR39344">
    <property type="entry name" value="UPF0182 PROTEIN SLL1060"/>
    <property type="match status" value="1"/>
</dbReference>
<feature type="transmembrane region" description="Helical" evidence="5">
    <location>
        <begin position="56"/>
        <end position="76"/>
    </location>
</feature>
<feature type="transmembrane region" description="Helical" evidence="5">
    <location>
        <begin position="255"/>
        <end position="274"/>
    </location>
</feature>
<evidence type="ECO:0000313" key="8">
    <source>
        <dbReference type="Proteomes" id="UP000536685"/>
    </source>
</evidence>
<organism evidence="7 8">
    <name type="scientific">Conyzicola lurida</name>
    <dbReference type="NCBI Taxonomy" id="1172621"/>
    <lineage>
        <taxon>Bacteria</taxon>
        <taxon>Bacillati</taxon>
        <taxon>Actinomycetota</taxon>
        <taxon>Actinomycetes</taxon>
        <taxon>Micrococcales</taxon>
        <taxon>Microbacteriaceae</taxon>
        <taxon>Conyzicola</taxon>
    </lineage>
</organism>
<dbReference type="RefSeq" id="WP_184233858.1">
    <property type="nucleotide sequence ID" value="NZ_JACHMJ010000001.1"/>
</dbReference>
<name>A0A841ALH5_9MICO</name>
<proteinExistence type="inferred from homology"/>
<protein>
    <recommendedName>
        <fullName evidence="5">UPF0182 protein HD599_000806</fullName>
    </recommendedName>
</protein>
<evidence type="ECO:0000256" key="3">
    <source>
        <dbReference type="ARBA" id="ARBA00022989"/>
    </source>
</evidence>
<keyword evidence="2 5" id="KW-0812">Transmembrane</keyword>
<feature type="transmembrane region" description="Helical" evidence="5">
    <location>
        <begin position="108"/>
        <end position="131"/>
    </location>
</feature>
<accession>A0A841ALH5</accession>
<sequence length="969" mass="104195">MTSTANPPASKTRVTLAITAAIVAVLVVIFFIVAGLYTDVLWFDQLGFLSVLTTQWIATAVMFLVGFVAMAVPVWVSIEIAFRSRPVYAKLNSQLDRYQQVIEPLRRLAMFGIPAVLGLFAGVSAATRWPVVLQYFNRTPFGETDPQFGLDVSFYIFELPFFRGVVAYASAIVLIAGIAALATTYLYGAIRVSGREVRISKSARIQIAVTLAIYVALQAVSIWLDQYTTLTSPSAGYLQTGAGYTEANATIPGRAILAGIAAVVAILFIVTAVIKRWRLPIIGTALLLISGIVLGGIYPWIVQRFQVEPSSRSLEADYIDRSIEATRDAYGVDEVTEQSYNATTDAEAGALRADAETTANIRIIDPALVSNSFAQLERVRQYYQFSPNLDVDRYEIDGTVQDTVIAVRELDQEGLGDSQTPYSNAFVYTHGYGVVAAYGNQRTTDGQPVFLQSGIPSTGALNIDEPRVYFGESSPTYSVVGAPEGSTAIELDYPSGDEENSASSATTTFDGDGGPKLDNVFNKLVYAIKFQSEQIFLSNAVTSESQILYDRDPIERVSKVAPYLTPDTDTYPAVVDGRIVWIVDAYTTSENYPYSQVETLSDTIVDTNTQALPYAVDNLNYIRNSVKATVDAYSGEVKLYAWDTEDPILQTWQKIFPSTLLSADDMDAELLDHVRYPSDLFKVQRAILGSYHVTDANTFFSGNDQWVTPNDPTSPAASPTLQPPYYLTMKVPGTDAPAFTLYSTFIPRASSTSTSSVLSGYLAVNSDVGEDYGKLTLLTLPSGDTVPGPGQVQNSFNSDTEVASQLALLSRGDTEAIQGNLLTVPVGGGLLYVQPVYVQSTSGTSYPLLRKVLVGFGDQIAFEDTLDEALDALFGGDSGAAAGDGGTVVDPDPSTEVPDTDVPDTDVPDTEEPATGTVDETALAEALADAKDALDDREAAYASNDLVAAAEADNRLTAALTAALAASGE</sequence>